<dbReference type="InterPro" id="IPR036097">
    <property type="entry name" value="HisK_dim/P_sf"/>
</dbReference>
<organism evidence="13 14">
    <name type="scientific">Paraherbaspirillum soli</name>
    <dbReference type="NCBI Taxonomy" id="631222"/>
    <lineage>
        <taxon>Bacteria</taxon>
        <taxon>Pseudomonadati</taxon>
        <taxon>Pseudomonadota</taxon>
        <taxon>Betaproteobacteria</taxon>
        <taxon>Burkholderiales</taxon>
        <taxon>Oxalobacteraceae</taxon>
        <taxon>Paraherbaspirillum</taxon>
    </lineage>
</organism>
<dbReference type="Gene3D" id="1.10.287.130">
    <property type="match status" value="1"/>
</dbReference>
<dbReference type="SUPFAM" id="SSF55874">
    <property type="entry name" value="ATPase domain of HSP90 chaperone/DNA topoisomerase II/histidine kinase"/>
    <property type="match status" value="1"/>
</dbReference>
<dbReference type="RefSeq" id="WP_378999189.1">
    <property type="nucleotide sequence ID" value="NZ_JBHSMT010000028.1"/>
</dbReference>
<accession>A0ABW0MBU1</accession>
<protein>
    <recommendedName>
        <fullName evidence="3">histidine kinase</fullName>
        <ecNumber evidence="3">2.7.13.3</ecNumber>
    </recommendedName>
</protein>
<dbReference type="Pfam" id="PF00672">
    <property type="entry name" value="HAMP"/>
    <property type="match status" value="1"/>
</dbReference>
<dbReference type="Pfam" id="PF00512">
    <property type="entry name" value="HisKA"/>
    <property type="match status" value="1"/>
</dbReference>
<keyword evidence="5" id="KW-0597">Phosphoprotein</keyword>
<dbReference type="PANTHER" id="PTHR44936:SF10">
    <property type="entry name" value="SENSOR PROTEIN RSTB"/>
    <property type="match status" value="1"/>
</dbReference>
<reference evidence="14" key="1">
    <citation type="journal article" date="2019" name="Int. J. Syst. Evol. Microbiol.">
        <title>The Global Catalogue of Microorganisms (GCM) 10K type strain sequencing project: providing services to taxonomists for standard genome sequencing and annotation.</title>
        <authorList>
            <consortium name="The Broad Institute Genomics Platform"/>
            <consortium name="The Broad Institute Genome Sequencing Center for Infectious Disease"/>
            <person name="Wu L."/>
            <person name="Ma J."/>
        </authorList>
    </citation>
    <scope>NUCLEOTIDE SEQUENCE [LARGE SCALE GENOMIC DNA]</scope>
    <source>
        <strain evidence="14">JCM 17066</strain>
    </source>
</reference>
<keyword evidence="9 13" id="KW-0067">ATP-binding</keyword>
<evidence type="ECO:0000313" key="14">
    <source>
        <dbReference type="Proteomes" id="UP001596045"/>
    </source>
</evidence>
<dbReference type="Gene3D" id="3.30.565.10">
    <property type="entry name" value="Histidine kinase-like ATPase, C-terminal domain"/>
    <property type="match status" value="1"/>
</dbReference>
<dbReference type="GO" id="GO:0005524">
    <property type="term" value="F:ATP binding"/>
    <property type="evidence" value="ECO:0007669"/>
    <property type="project" value="UniProtKB-KW"/>
</dbReference>
<feature type="domain" description="HAMP" evidence="12">
    <location>
        <begin position="159"/>
        <end position="207"/>
    </location>
</feature>
<dbReference type="Pfam" id="PF02518">
    <property type="entry name" value="HATPase_c"/>
    <property type="match status" value="1"/>
</dbReference>
<keyword evidence="10" id="KW-0812">Transmembrane</keyword>
<dbReference type="PROSITE" id="PS50109">
    <property type="entry name" value="HIS_KIN"/>
    <property type="match status" value="1"/>
</dbReference>
<evidence type="ECO:0000256" key="8">
    <source>
        <dbReference type="ARBA" id="ARBA00022777"/>
    </source>
</evidence>
<feature type="transmembrane region" description="Helical" evidence="10">
    <location>
        <begin position="6"/>
        <end position="31"/>
    </location>
</feature>
<dbReference type="SUPFAM" id="SSF47384">
    <property type="entry name" value="Homodimeric domain of signal transducing histidine kinase"/>
    <property type="match status" value="1"/>
</dbReference>
<dbReference type="InterPro" id="IPR050980">
    <property type="entry name" value="2C_sensor_his_kinase"/>
</dbReference>
<dbReference type="SMART" id="SM00387">
    <property type="entry name" value="HATPase_c"/>
    <property type="match status" value="1"/>
</dbReference>
<proteinExistence type="predicted"/>
<keyword evidence="14" id="KW-1185">Reference proteome</keyword>
<dbReference type="SMART" id="SM00304">
    <property type="entry name" value="HAMP"/>
    <property type="match status" value="1"/>
</dbReference>
<dbReference type="InterPro" id="IPR004358">
    <property type="entry name" value="Sig_transdc_His_kin-like_C"/>
</dbReference>
<keyword evidence="4" id="KW-1003">Cell membrane</keyword>
<evidence type="ECO:0000259" key="11">
    <source>
        <dbReference type="PROSITE" id="PS50109"/>
    </source>
</evidence>
<dbReference type="InterPro" id="IPR036890">
    <property type="entry name" value="HATPase_C_sf"/>
</dbReference>
<dbReference type="CDD" id="cd06225">
    <property type="entry name" value="HAMP"/>
    <property type="match status" value="1"/>
</dbReference>
<dbReference type="CDD" id="cd00082">
    <property type="entry name" value="HisKA"/>
    <property type="match status" value="1"/>
</dbReference>
<keyword evidence="8" id="KW-0418">Kinase</keyword>
<keyword evidence="10" id="KW-1133">Transmembrane helix</keyword>
<dbReference type="Proteomes" id="UP001596045">
    <property type="component" value="Unassembled WGS sequence"/>
</dbReference>
<comment type="catalytic activity">
    <reaction evidence="1">
        <text>ATP + protein L-histidine = ADP + protein N-phospho-L-histidine.</text>
        <dbReference type="EC" id="2.7.13.3"/>
    </reaction>
</comment>
<dbReference type="EMBL" id="JBHSMT010000028">
    <property type="protein sequence ID" value="MFC5475678.1"/>
    <property type="molecule type" value="Genomic_DNA"/>
</dbReference>
<evidence type="ECO:0000256" key="10">
    <source>
        <dbReference type="SAM" id="Phobius"/>
    </source>
</evidence>
<evidence type="ECO:0000313" key="13">
    <source>
        <dbReference type="EMBL" id="MFC5475678.1"/>
    </source>
</evidence>
<comment type="caution">
    <text evidence="13">The sequence shown here is derived from an EMBL/GenBank/DDBJ whole genome shotgun (WGS) entry which is preliminary data.</text>
</comment>
<keyword evidence="10" id="KW-0472">Membrane</keyword>
<dbReference type="PROSITE" id="PS50885">
    <property type="entry name" value="HAMP"/>
    <property type="match status" value="1"/>
</dbReference>
<keyword evidence="6" id="KW-0808">Transferase</keyword>
<evidence type="ECO:0000256" key="6">
    <source>
        <dbReference type="ARBA" id="ARBA00022679"/>
    </source>
</evidence>
<dbReference type="InterPro" id="IPR005467">
    <property type="entry name" value="His_kinase_dom"/>
</dbReference>
<evidence type="ECO:0000256" key="3">
    <source>
        <dbReference type="ARBA" id="ARBA00012438"/>
    </source>
</evidence>
<evidence type="ECO:0000256" key="4">
    <source>
        <dbReference type="ARBA" id="ARBA00022475"/>
    </source>
</evidence>
<evidence type="ECO:0000256" key="1">
    <source>
        <dbReference type="ARBA" id="ARBA00000085"/>
    </source>
</evidence>
<sequence>MLRILVRLYLIVATLLILSIISVQMGFPYLFRSEFKAEMRRDYTNEAVLLREYLGPVQDSRQQARLDRMNRLNPQRYTRLSAAQTQALSPSIRDELARYQMAWAGIGNNSRSDVYIALEDGGVLEINAPNINDLQIIAYIVVLIVMLAAVLMWLTPHWRDLEKLRVAAARFGDGALDARAKLSDNSSIKQLCAYFNDMADRIGNLIKAQRDMVNAASHELRTPLARLEFGLVNLMDTSKDSNSHKRIQAMRKDVEELDILVGELLTLSMLEQSPFPEHAEKIMLEDFLRAAAGISNDELHLRRSTIVWAIDTSMKEVITEPRSLGRAFSNLIRNALRYTHSTIRVRAEANAGSWNLIVEDDGVGIPEQERERVFEPFYRLDRSRDRSTGGYGLGLAIVKKIAERLDGTARVDSSDLGGAMFVLNFPLRNE</sequence>
<name>A0ABW0MBU1_9BURK</name>
<gene>
    <name evidence="13" type="ORF">ACFPM8_17080</name>
</gene>
<evidence type="ECO:0000256" key="2">
    <source>
        <dbReference type="ARBA" id="ARBA00004651"/>
    </source>
</evidence>
<feature type="domain" description="Histidine kinase" evidence="11">
    <location>
        <begin position="215"/>
        <end position="429"/>
    </location>
</feature>
<dbReference type="SMART" id="SM00388">
    <property type="entry name" value="HisKA"/>
    <property type="match status" value="1"/>
</dbReference>
<evidence type="ECO:0000256" key="9">
    <source>
        <dbReference type="ARBA" id="ARBA00022840"/>
    </source>
</evidence>
<dbReference type="EC" id="2.7.13.3" evidence="3"/>
<dbReference type="PRINTS" id="PR00344">
    <property type="entry name" value="BCTRLSENSOR"/>
</dbReference>
<feature type="transmembrane region" description="Helical" evidence="10">
    <location>
        <begin position="136"/>
        <end position="155"/>
    </location>
</feature>
<evidence type="ECO:0000256" key="7">
    <source>
        <dbReference type="ARBA" id="ARBA00022741"/>
    </source>
</evidence>
<dbReference type="InterPro" id="IPR003660">
    <property type="entry name" value="HAMP_dom"/>
</dbReference>
<comment type="subcellular location">
    <subcellularLocation>
        <location evidence="2">Cell membrane</location>
        <topology evidence="2">Multi-pass membrane protein</topology>
    </subcellularLocation>
</comment>
<dbReference type="PANTHER" id="PTHR44936">
    <property type="entry name" value="SENSOR PROTEIN CREC"/>
    <property type="match status" value="1"/>
</dbReference>
<keyword evidence="7" id="KW-0547">Nucleotide-binding</keyword>
<dbReference type="InterPro" id="IPR003594">
    <property type="entry name" value="HATPase_dom"/>
</dbReference>
<dbReference type="Gene3D" id="6.10.340.10">
    <property type="match status" value="1"/>
</dbReference>
<dbReference type="InterPro" id="IPR003661">
    <property type="entry name" value="HisK_dim/P_dom"/>
</dbReference>
<evidence type="ECO:0000256" key="5">
    <source>
        <dbReference type="ARBA" id="ARBA00022553"/>
    </source>
</evidence>
<evidence type="ECO:0000259" key="12">
    <source>
        <dbReference type="PROSITE" id="PS50885"/>
    </source>
</evidence>